<proteinExistence type="predicted"/>
<comment type="caution">
    <text evidence="3">The sequence shown here is derived from an EMBL/GenBank/DDBJ whole genome shotgun (WGS) entry which is preliminary data.</text>
</comment>
<dbReference type="EMBL" id="JBHTCJ010000011">
    <property type="protein sequence ID" value="MFC7343699.1"/>
    <property type="molecule type" value="Genomic_DNA"/>
</dbReference>
<evidence type="ECO:0000256" key="1">
    <source>
        <dbReference type="SAM" id="MobiDB-lite"/>
    </source>
</evidence>
<protein>
    <submittedName>
        <fullName evidence="3">Uncharacterized protein</fullName>
    </submittedName>
</protein>
<accession>A0ABW2LR31</accession>
<evidence type="ECO:0000256" key="2">
    <source>
        <dbReference type="SAM" id="SignalP"/>
    </source>
</evidence>
<gene>
    <name evidence="3" type="ORF">ACFQRI_20025</name>
</gene>
<evidence type="ECO:0000313" key="3">
    <source>
        <dbReference type="EMBL" id="MFC7343699.1"/>
    </source>
</evidence>
<dbReference type="Proteomes" id="UP001596504">
    <property type="component" value="Unassembled WGS sequence"/>
</dbReference>
<sequence length="162" mass="16994">MNPSRWVVLIAGLALASSGCFGTAEEKPAPAPPPTTQQVEPAPAPAEAPADNCALDPADMDAKTKAQCGLPVGEPSTQTSGATTPPEGDAQAPEDDSSVPQTDPDSPLYQQYREQTGYPYSEQQYDQLPGYQQCGTACGKEPTSGEVQQQWGCEQGYITEGC</sequence>
<name>A0ABW2LR31_9PSEU</name>
<feature type="signal peptide" evidence="2">
    <location>
        <begin position="1"/>
        <end position="24"/>
    </location>
</feature>
<feature type="compositionally biased region" description="Polar residues" evidence="1">
    <location>
        <begin position="98"/>
        <end position="114"/>
    </location>
</feature>
<keyword evidence="4" id="KW-1185">Reference proteome</keyword>
<feature type="chain" id="PRO_5046007515" evidence="2">
    <location>
        <begin position="25"/>
        <end position="162"/>
    </location>
</feature>
<dbReference type="PROSITE" id="PS51257">
    <property type="entry name" value="PROKAR_LIPOPROTEIN"/>
    <property type="match status" value="1"/>
</dbReference>
<organism evidence="3 4">
    <name type="scientific">Saccharopolyspora griseoalba</name>
    <dbReference type="NCBI Taxonomy" id="1431848"/>
    <lineage>
        <taxon>Bacteria</taxon>
        <taxon>Bacillati</taxon>
        <taxon>Actinomycetota</taxon>
        <taxon>Actinomycetes</taxon>
        <taxon>Pseudonocardiales</taxon>
        <taxon>Pseudonocardiaceae</taxon>
        <taxon>Saccharopolyspora</taxon>
    </lineage>
</organism>
<reference evidence="4" key="1">
    <citation type="journal article" date="2019" name="Int. J. Syst. Evol. Microbiol.">
        <title>The Global Catalogue of Microorganisms (GCM) 10K type strain sequencing project: providing services to taxonomists for standard genome sequencing and annotation.</title>
        <authorList>
            <consortium name="The Broad Institute Genomics Platform"/>
            <consortium name="The Broad Institute Genome Sequencing Center for Infectious Disease"/>
            <person name="Wu L."/>
            <person name="Ma J."/>
        </authorList>
    </citation>
    <scope>NUCLEOTIDE SEQUENCE [LARGE SCALE GENOMIC DNA]</scope>
    <source>
        <strain evidence="4">WLHS5</strain>
    </source>
</reference>
<feature type="compositionally biased region" description="Low complexity" evidence="1">
    <location>
        <begin position="36"/>
        <end position="50"/>
    </location>
</feature>
<keyword evidence="2" id="KW-0732">Signal</keyword>
<evidence type="ECO:0000313" key="4">
    <source>
        <dbReference type="Proteomes" id="UP001596504"/>
    </source>
</evidence>
<dbReference type="RefSeq" id="WP_380670861.1">
    <property type="nucleotide sequence ID" value="NZ_JBHTCJ010000011.1"/>
</dbReference>
<feature type="region of interest" description="Disordered" evidence="1">
    <location>
        <begin position="22"/>
        <end position="118"/>
    </location>
</feature>